<evidence type="ECO:0000259" key="10">
    <source>
        <dbReference type="Pfam" id="PF00999"/>
    </source>
</evidence>
<dbReference type="Pfam" id="PF00999">
    <property type="entry name" value="Na_H_Exchanger"/>
    <property type="match status" value="1"/>
</dbReference>
<dbReference type="GO" id="GO:0015297">
    <property type="term" value="F:antiporter activity"/>
    <property type="evidence" value="ECO:0007669"/>
    <property type="project" value="UniProtKB-KW"/>
</dbReference>
<evidence type="ECO:0000256" key="1">
    <source>
        <dbReference type="ARBA" id="ARBA00004651"/>
    </source>
</evidence>
<reference evidence="11" key="2">
    <citation type="submission" date="2022-05" db="EMBL/GenBank/DDBJ databases">
        <authorList>
            <person name="Kunte H.-J."/>
        </authorList>
    </citation>
    <scope>NUCLEOTIDE SEQUENCE</scope>
    <source>
        <strain evidence="11">G5</strain>
    </source>
</reference>
<feature type="domain" description="Cation/H+ exchanger transmembrane" evidence="10">
    <location>
        <begin position="13"/>
        <end position="425"/>
    </location>
</feature>
<proteinExistence type="predicted"/>
<keyword evidence="7" id="KW-0406">Ion transport</keyword>
<reference evidence="11" key="1">
    <citation type="journal article" date="2022" name="Microbiol. Resour. Announc.">
        <title>Genome Sequence of Cupriavidus campinensis Strain G5, a Member of a Bacterial Consortium Capable of Polyethylene Degradation.</title>
        <authorList>
            <person name="Schneider B."/>
            <person name="Pfeiffer F."/>
            <person name="Dyall-Smith M."/>
            <person name="Kunte H.J."/>
        </authorList>
    </citation>
    <scope>NUCLEOTIDE SEQUENCE</scope>
    <source>
        <strain evidence="11">G5</strain>
    </source>
</reference>
<keyword evidence="5 9" id="KW-0812">Transmembrane</keyword>
<dbReference type="PANTHER" id="PTHR32507:SF8">
    <property type="entry name" value="CNH1P"/>
    <property type="match status" value="1"/>
</dbReference>
<evidence type="ECO:0000256" key="2">
    <source>
        <dbReference type="ARBA" id="ARBA00022448"/>
    </source>
</evidence>
<dbReference type="RefSeq" id="WP_244844909.1">
    <property type="nucleotide sequence ID" value="NZ_CAJPVH010000038.1"/>
</dbReference>
<dbReference type="InterPro" id="IPR038770">
    <property type="entry name" value="Na+/solute_symporter_sf"/>
</dbReference>
<name>A0AAE9IC96_9BURK</name>
<feature type="transmembrane region" description="Helical" evidence="9">
    <location>
        <begin position="62"/>
        <end position="80"/>
    </location>
</feature>
<dbReference type="GO" id="GO:1902600">
    <property type="term" value="P:proton transmembrane transport"/>
    <property type="evidence" value="ECO:0007669"/>
    <property type="project" value="InterPro"/>
</dbReference>
<evidence type="ECO:0000256" key="6">
    <source>
        <dbReference type="ARBA" id="ARBA00022989"/>
    </source>
</evidence>
<dbReference type="PANTHER" id="PTHR32507">
    <property type="entry name" value="NA(+)/H(+) ANTIPORTER 1"/>
    <property type="match status" value="1"/>
</dbReference>
<dbReference type="KEGG" id="ccam:M5D45_22470"/>
<evidence type="ECO:0000256" key="5">
    <source>
        <dbReference type="ARBA" id="ARBA00022692"/>
    </source>
</evidence>
<feature type="transmembrane region" description="Helical" evidence="9">
    <location>
        <begin position="92"/>
        <end position="116"/>
    </location>
</feature>
<feature type="transmembrane region" description="Helical" evidence="9">
    <location>
        <begin position="233"/>
        <end position="260"/>
    </location>
</feature>
<dbReference type="InterPro" id="IPR006153">
    <property type="entry name" value="Cation/H_exchanger_TM"/>
</dbReference>
<organism evidence="11 12">
    <name type="scientific">Cupriavidus campinensis</name>
    <dbReference type="NCBI Taxonomy" id="151783"/>
    <lineage>
        <taxon>Bacteria</taxon>
        <taxon>Pseudomonadati</taxon>
        <taxon>Pseudomonadota</taxon>
        <taxon>Betaproteobacteria</taxon>
        <taxon>Burkholderiales</taxon>
        <taxon>Burkholderiaceae</taxon>
        <taxon>Cupriavidus</taxon>
    </lineage>
</organism>
<evidence type="ECO:0000313" key="11">
    <source>
        <dbReference type="EMBL" id="URF07926.1"/>
    </source>
</evidence>
<dbReference type="Proteomes" id="UP001056132">
    <property type="component" value="Chromosome 2"/>
</dbReference>
<feature type="transmembrane region" description="Helical" evidence="9">
    <location>
        <begin position="6"/>
        <end position="23"/>
    </location>
</feature>
<dbReference type="EMBL" id="CP097331">
    <property type="protein sequence ID" value="URF07926.1"/>
    <property type="molecule type" value="Genomic_DNA"/>
</dbReference>
<protein>
    <submittedName>
        <fullName evidence="11">Cation:proton antiporter</fullName>
    </submittedName>
</protein>
<dbReference type="Gene3D" id="1.20.1530.20">
    <property type="match status" value="1"/>
</dbReference>
<evidence type="ECO:0000256" key="9">
    <source>
        <dbReference type="SAM" id="Phobius"/>
    </source>
</evidence>
<dbReference type="AlphaFoldDB" id="A0AAE9IC96"/>
<feature type="transmembrane region" description="Helical" evidence="9">
    <location>
        <begin position="402"/>
        <end position="428"/>
    </location>
</feature>
<feature type="transmembrane region" description="Helical" evidence="9">
    <location>
        <begin position="341"/>
        <end position="359"/>
    </location>
</feature>
<keyword evidence="6 9" id="KW-1133">Transmembrane helix</keyword>
<keyword evidence="4" id="KW-1003">Cell membrane</keyword>
<evidence type="ECO:0000313" key="12">
    <source>
        <dbReference type="Proteomes" id="UP001056132"/>
    </source>
</evidence>
<evidence type="ECO:0000256" key="8">
    <source>
        <dbReference type="ARBA" id="ARBA00023136"/>
    </source>
</evidence>
<keyword evidence="2" id="KW-0813">Transport</keyword>
<accession>A0AAE9IC96</accession>
<evidence type="ECO:0000256" key="4">
    <source>
        <dbReference type="ARBA" id="ARBA00022475"/>
    </source>
</evidence>
<evidence type="ECO:0000256" key="3">
    <source>
        <dbReference type="ARBA" id="ARBA00022449"/>
    </source>
</evidence>
<evidence type="ECO:0000256" key="7">
    <source>
        <dbReference type="ARBA" id="ARBA00023065"/>
    </source>
</evidence>
<keyword evidence="8 9" id="KW-0472">Membrane</keyword>
<sequence length="433" mass="46654">MFATWALVIGALLITMGLIDSMVKRLPMSPSGLYLLVGMALGPGGAGLIVLDLTDPGHVKVLEWITELAVLVALFGVGLRMRVQMTYRVWRLPVRLASVAMLLTIGGVCAVAAGWLQVPLGVAVLLGAILAPTDPVLASDVQMADTEDRDVVRYSLTGEGGLNDGTAFPFVMLGLGLLGYHELGPWGGRWMAVDLVWSTLGGLAVGGLLGWLASKTILVLRLRFHEAVGLESFLTLGLIGVSYGAALLLHTYGFLAVFAAGLAMRQVERRENPATSPAEVMGPLHTADVETTSTHARKAAAYLTHTASEFSFNIERLAELCVTLLIGAMLTREVFHAQYVALALLLICLIRPLAVYASTFDLPLARGQRRLTAWFGIRGIGSLYYLAYALTHAAGEEWRSFLIHATLCTVVFSIVLHGLTATPLMAFYQRLRR</sequence>
<keyword evidence="3" id="KW-0050">Antiport</keyword>
<feature type="transmembrane region" description="Helical" evidence="9">
    <location>
        <begin position="195"/>
        <end position="213"/>
    </location>
</feature>
<comment type="subcellular location">
    <subcellularLocation>
        <location evidence="1">Cell membrane</location>
        <topology evidence="1">Multi-pass membrane protein</topology>
    </subcellularLocation>
</comment>
<feature type="transmembrane region" description="Helical" evidence="9">
    <location>
        <begin position="32"/>
        <end position="50"/>
    </location>
</feature>
<dbReference type="GO" id="GO:0005886">
    <property type="term" value="C:plasma membrane"/>
    <property type="evidence" value="ECO:0007669"/>
    <property type="project" value="UniProtKB-SubCell"/>
</dbReference>
<feature type="transmembrane region" description="Helical" evidence="9">
    <location>
        <begin position="371"/>
        <end position="390"/>
    </location>
</feature>
<gene>
    <name evidence="11" type="ORF">M5D45_22470</name>
</gene>